<feature type="coiled-coil region" evidence="1">
    <location>
        <begin position="204"/>
        <end position="255"/>
    </location>
</feature>
<feature type="region of interest" description="Disordered" evidence="2">
    <location>
        <begin position="151"/>
        <end position="179"/>
    </location>
</feature>
<organism evidence="3 4">
    <name type="scientific">Heterodermia speciosa</name>
    <dbReference type="NCBI Taxonomy" id="116794"/>
    <lineage>
        <taxon>Eukaryota</taxon>
        <taxon>Fungi</taxon>
        <taxon>Dikarya</taxon>
        <taxon>Ascomycota</taxon>
        <taxon>Pezizomycotina</taxon>
        <taxon>Lecanoromycetes</taxon>
        <taxon>OSLEUM clade</taxon>
        <taxon>Lecanoromycetidae</taxon>
        <taxon>Caliciales</taxon>
        <taxon>Physciaceae</taxon>
        <taxon>Heterodermia</taxon>
    </lineage>
</organism>
<evidence type="ECO:0000313" key="4">
    <source>
        <dbReference type="Proteomes" id="UP000664521"/>
    </source>
</evidence>
<dbReference type="Proteomes" id="UP000664521">
    <property type="component" value="Unassembled WGS sequence"/>
</dbReference>
<comment type="caution">
    <text evidence="3">The sequence shown here is derived from an EMBL/GenBank/DDBJ whole genome shotgun (WGS) entry which is preliminary data.</text>
</comment>
<proteinExistence type="predicted"/>
<name>A0A8H3F592_9LECA</name>
<dbReference type="OrthoDB" id="10009520at2759"/>
<gene>
    <name evidence="3" type="ORF">HETSPECPRED_003705</name>
</gene>
<reference evidence="3" key="1">
    <citation type="submission" date="2021-03" db="EMBL/GenBank/DDBJ databases">
        <authorList>
            <person name="Tagirdzhanova G."/>
        </authorList>
    </citation>
    <scope>NUCLEOTIDE SEQUENCE</scope>
</reference>
<evidence type="ECO:0000256" key="1">
    <source>
        <dbReference type="SAM" id="Coils"/>
    </source>
</evidence>
<keyword evidence="1" id="KW-0175">Coiled coil</keyword>
<feature type="compositionally biased region" description="Basic and acidic residues" evidence="2">
    <location>
        <begin position="169"/>
        <end position="179"/>
    </location>
</feature>
<accession>A0A8H3F592</accession>
<evidence type="ECO:0000256" key="2">
    <source>
        <dbReference type="SAM" id="MobiDB-lite"/>
    </source>
</evidence>
<keyword evidence="4" id="KW-1185">Reference proteome</keyword>
<sequence length="299" mass="35897">MTANFLPCNPAYAQVLQKSSPRASFRRTAVLSDEPRSNDSSITVERTVRSEYSDRERYEVQLRQRIDAAQRGQNDWYESIVSVAQAQDATRLQQIAHVKAERVIERAEIHRNQRVQLEEHQRWITEETERRQIEADQRRREVAEQQANLLAQEEAENEARRRRLAEEEEQRRVDDERHRRVQAEQHAILQAEFEAEIRAQRRRLAEDAERRQIEQEQRRRQEAEIQAFIQAQIEAENEERRRQTEEAERQRRERLRECAVCLESQDMSTMIQVICSHWYCREHLRGKSFINLDHHQGCH</sequence>
<dbReference type="EMBL" id="CAJPDS010000021">
    <property type="protein sequence ID" value="CAF9918229.1"/>
    <property type="molecule type" value="Genomic_DNA"/>
</dbReference>
<protein>
    <submittedName>
        <fullName evidence="3">Uncharacterized protein</fullName>
    </submittedName>
</protein>
<evidence type="ECO:0000313" key="3">
    <source>
        <dbReference type="EMBL" id="CAF9918229.1"/>
    </source>
</evidence>
<dbReference type="AlphaFoldDB" id="A0A8H3F592"/>